<dbReference type="eggNOG" id="COG2863">
    <property type="taxonomic scope" value="Bacteria"/>
</dbReference>
<evidence type="ECO:0000313" key="9">
    <source>
        <dbReference type="Proteomes" id="UP000007803"/>
    </source>
</evidence>
<evidence type="ECO:0000256" key="2">
    <source>
        <dbReference type="ARBA" id="ARBA00022617"/>
    </source>
</evidence>
<name>E0UUB9_SULAO</name>
<dbReference type="KEGG" id="sua:Saut_1447"/>
<evidence type="ECO:0000256" key="5">
    <source>
        <dbReference type="ARBA" id="ARBA00023004"/>
    </source>
</evidence>
<dbReference type="AlphaFoldDB" id="E0UUB9"/>
<keyword evidence="3 6" id="KW-0479">Metal-binding</keyword>
<sequence length="145" mass="15528">MKIVLSVILAMLIVGCSDEKGSQKSVQKPVEKAKTVVDDVEKKVQTSVAKVKEVTKVAEVTKNTVSIDGAKLFTVCSSCHGAHAEKKALGKSQIIKGWDEAKIIMALKGYKDGTYGGAMKAVMKGQVTKLSEDDIKALAKYISNL</sequence>
<dbReference type="Proteomes" id="UP000007803">
    <property type="component" value="Chromosome"/>
</dbReference>
<keyword evidence="9" id="KW-1185">Reference proteome</keyword>
<dbReference type="GO" id="GO:0020037">
    <property type="term" value="F:heme binding"/>
    <property type="evidence" value="ECO:0007669"/>
    <property type="project" value="InterPro"/>
</dbReference>
<organism evidence="8 9">
    <name type="scientific">Sulfurimonas autotrophica (strain ATCC BAA-671 / DSM 16294 / JCM 11897 / OK10)</name>
    <dbReference type="NCBI Taxonomy" id="563040"/>
    <lineage>
        <taxon>Bacteria</taxon>
        <taxon>Pseudomonadati</taxon>
        <taxon>Campylobacterota</taxon>
        <taxon>Epsilonproteobacteria</taxon>
        <taxon>Campylobacterales</taxon>
        <taxon>Sulfurimonadaceae</taxon>
        <taxon>Sulfurimonas</taxon>
    </lineage>
</organism>
<keyword evidence="2 6" id="KW-0349">Heme</keyword>
<feature type="domain" description="Cytochrome c" evidence="7">
    <location>
        <begin position="64"/>
        <end position="145"/>
    </location>
</feature>
<evidence type="ECO:0000256" key="4">
    <source>
        <dbReference type="ARBA" id="ARBA00022982"/>
    </source>
</evidence>
<dbReference type="GO" id="GO:0009055">
    <property type="term" value="F:electron transfer activity"/>
    <property type="evidence" value="ECO:0007669"/>
    <property type="project" value="InterPro"/>
</dbReference>
<evidence type="ECO:0000256" key="1">
    <source>
        <dbReference type="ARBA" id="ARBA00022448"/>
    </source>
</evidence>
<reference evidence="9" key="1">
    <citation type="journal article" date="2010" name="Stand. Genomic Sci.">
        <title>Complete genome sequence of Sulfurimonas autotrophica type strain (OK10).</title>
        <authorList>
            <person name="Sikorski J."/>
            <person name="Munk C."/>
            <person name="Lapidus A."/>
            <person name="Djao O."/>
            <person name="Lucas S."/>
            <person name="Glavina Del Rio T."/>
            <person name="Nolan M."/>
            <person name="Tice H."/>
            <person name="Han C."/>
            <person name="Cheng J."/>
            <person name="Tapia R."/>
            <person name="Goodwin L."/>
            <person name="Pitluck S."/>
            <person name="Liolios K."/>
            <person name="Ivanova N."/>
            <person name="Mavromatis K."/>
            <person name="Mikhailova N."/>
            <person name="Pati A."/>
            <person name="Sims D."/>
            <person name="Meincke L."/>
            <person name="Brettin T."/>
            <person name="Detter J."/>
            <person name="Chen A."/>
            <person name="Palaniappan K."/>
            <person name="Land M."/>
            <person name="Hauser L."/>
            <person name="Chang Y."/>
            <person name="Jeffries C."/>
            <person name="Rohde M."/>
            <person name="Lang E."/>
            <person name="Spring S."/>
            <person name="Goker M."/>
            <person name="Woyke T."/>
            <person name="Bristow J."/>
            <person name="Eisen J."/>
            <person name="Markowitz V."/>
            <person name="Hugenholtz P."/>
            <person name="Kyrpides N."/>
            <person name="Klenk H."/>
        </authorList>
    </citation>
    <scope>NUCLEOTIDE SEQUENCE [LARGE SCALE GENOMIC DNA]</scope>
    <source>
        <strain evidence="9">ATCC BAA-671 / DSM 16294 / JCM 11897 / OK10</strain>
    </source>
</reference>
<evidence type="ECO:0000313" key="8">
    <source>
        <dbReference type="EMBL" id="ADN09494.1"/>
    </source>
</evidence>
<proteinExistence type="predicted"/>
<dbReference type="STRING" id="563040.Saut_1447"/>
<dbReference type="PROSITE" id="PS51007">
    <property type="entry name" value="CYTC"/>
    <property type="match status" value="1"/>
</dbReference>
<evidence type="ECO:0000256" key="3">
    <source>
        <dbReference type="ARBA" id="ARBA00022723"/>
    </source>
</evidence>
<accession>E0UUB9</accession>
<keyword evidence="1" id="KW-0813">Transport</keyword>
<dbReference type="HOGENOM" id="CLU_106585_0_0_7"/>
<evidence type="ECO:0000256" key="6">
    <source>
        <dbReference type="PROSITE-ProRule" id="PRU00433"/>
    </source>
</evidence>
<keyword evidence="5 6" id="KW-0408">Iron</keyword>
<dbReference type="PANTHER" id="PTHR33751:SF9">
    <property type="entry name" value="CYTOCHROME C4"/>
    <property type="match status" value="1"/>
</dbReference>
<dbReference type="Gene3D" id="1.10.760.10">
    <property type="entry name" value="Cytochrome c-like domain"/>
    <property type="match status" value="1"/>
</dbReference>
<dbReference type="InterPro" id="IPR050597">
    <property type="entry name" value="Cytochrome_c_Oxidase_Subunit"/>
</dbReference>
<gene>
    <name evidence="8" type="ordered locus">Saut_1447</name>
</gene>
<dbReference type="RefSeq" id="WP_013327247.1">
    <property type="nucleotide sequence ID" value="NC_014506.1"/>
</dbReference>
<dbReference type="InterPro" id="IPR036909">
    <property type="entry name" value="Cyt_c-like_dom_sf"/>
</dbReference>
<protein>
    <submittedName>
        <fullName evidence="8">Cytochrome c</fullName>
    </submittedName>
</protein>
<dbReference type="Pfam" id="PF00034">
    <property type="entry name" value="Cytochrom_C"/>
    <property type="match status" value="1"/>
</dbReference>
<dbReference type="EMBL" id="CP002205">
    <property type="protein sequence ID" value="ADN09494.1"/>
    <property type="molecule type" value="Genomic_DNA"/>
</dbReference>
<dbReference type="PANTHER" id="PTHR33751">
    <property type="entry name" value="CBB3-TYPE CYTOCHROME C OXIDASE SUBUNIT FIXP"/>
    <property type="match status" value="1"/>
</dbReference>
<dbReference type="PROSITE" id="PS51257">
    <property type="entry name" value="PROKAR_LIPOPROTEIN"/>
    <property type="match status" value="1"/>
</dbReference>
<dbReference type="InterPro" id="IPR009056">
    <property type="entry name" value="Cyt_c-like_dom"/>
</dbReference>
<evidence type="ECO:0000259" key="7">
    <source>
        <dbReference type="PROSITE" id="PS51007"/>
    </source>
</evidence>
<dbReference type="GO" id="GO:0046872">
    <property type="term" value="F:metal ion binding"/>
    <property type="evidence" value="ECO:0007669"/>
    <property type="project" value="UniProtKB-KW"/>
</dbReference>
<keyword evidence="4" id="KW-0249">Electron transport</keyword>
<dbReference type="SUPFAM" id="SSF46626">
    <property type="entry name" value="Cytochrome c"/>
    <property type="match status" value="1"/>
</dbReference>